<comment type="similarity">
    <text evidence="1">Belongs to the DprA/Smf family.</text>
</comment>
<protein>
    <submittedName>
        <fullName evidence="4">DNA protecting protein DprA</fullName>
    </submittedName>
</protein>
<dbReference type="InterPro" id="IPR057666">
    <property type="entry name" value="DrpA_SLOG"/>
</dbReference>
<dbReference type="InterPro" id="IPR003488">
    <property type="entry name" value="DprA"/>
</dbReference>
<dbReference type="SUPFAM" id="SSF102405">
    <property type="entry name" value="MCP/YpsA-like"/>
    <property type="match status" value="1"/>
</dbReference>
<evidence type="ECO:0000256" key="1">
    <source>
        <dbReference type="ARBA" id="ARBA00006525"/>
    </source>
</evidence>
<evidence type="ECO:0000259" key="3">
    <source>
        <dbReference type="Pfam" id="PF17782"/>
    </source>
</evidence>
<dbReference type="Proteomes" id="UP000176339">
    <property type="component" value="Unassembled WGS sequence"/>
</dbReference>
<dbReference type="Gene3D" id="3.40.50.450">
    <property type="match status" value="1"/>
</dbReference>
<gene>
    <name evidence="4" type="ORF">A2846_01280</name>
</gene>
<name>A0A1F5NZP5_9BACT</name>
<dbReference type="InterPro" id="IPR036388">
    <property type="entry name" value="WH-like_DNA-bd_sf"/>
</dbReference>
<proteinExistence type="inferred from homology"/>
<comment type="caution">
    <text evidence="4">The sequence shown here is derived from an EMBL/GenBank/DDBJ whole genome shotgun (WGS) entry which is preliminary data.</text>
</comment>
<dbReference type="GO" id="GO:0009294">
    <property type="term" value="P:DNA-mediated transformation"/>
    <property type="evidence" value="ECO:0007669"/>
    <property type="project" value="InterPro"/>
</dbReference>
<reference evidence="4 5" key="1">
    <citation type="journal article" date="2016" name="Nat. Commun.">
        <title>Thousands of microbial genomes shed light on interconnected biogeochemical processes in an aquifer system.</title>
        <authorList>
            <person name="Anantharaman K."/>
            <person name="Brown C.T."/>
            <person name="Hug L.A."/>
            <person name="Sharon I."/>
            <person name="Castelle C.J."/>
            <person name="Probst A.J."/>
            <person name="Thomas B.C."/>
            <person name="Singh A."/>
            <person name="Wilkins M.J."/>
            <person name="Karaoz U."/>
            <person name="Brodie E.L."/>
            <person name="Williams K.H."/>
            <person name="Hubbard S.S."/>
            <person name="Banfield J.F."/>
        </authorList>
    </citation>
    <scope>NUCLEOTIDE SEQUENCE [LARGE SCALE GENOMIC DNA]</scope>
</reference>
<feature type="domain" description="Smf/DprA SLOG" evidence="2">
    <location>
        <begin position="8"/>
        <end position="214"/>
    </location>
</feature>
<dbReference type="EMBL" id="MFEN01000062">
    <property type="protein sequence ID" value="OGE82860.1"/>
    <property type="molecule type" value="Genomic_DNA"/>
</dbReference>
<organism evidence="4 5">
    <name type="scientific">Candidatus Doudnabacteria bacterium RIFCSPHIGHO2_01_FULL_49_9</name>
    <dbReference type="NCBI Taxonomy" id="1817827"/>
    <lineage>
        <taxon>Bacteria</taxon>
        <taxon>Candidatus Doudnaibacteriota</taxon>
    </lineage>
</organism>
<dbReference type="AlphaFoldDB" id="A0A1F5NZP5"/>
<dbReference type="PANTHER" id="PTHR43022:SF1">
    <property type="entry name" value="PROTEIN SMF"/>
    <property type="match status" value="1"/>
</dbReference>
<dbReference type="Pfam" id="PF17782">
    <property type="entry name" value="WHD_DprA"/>
    <property type="match status" value="1"/>
</dbReference>
<accession>A0A1F5NZP5</accession>
<dbReference type="Gene3D" id="1.10.10.10">
    <property type="entry name" value="Winged helix-like DNA-binding domain superfamily/Winged helix DNA-binding domain"/>
    <property type="match status" value="1"/>
</dbReference>
<feature type="domain" description="DprA winged helix" evidence="3">
    <location>
        <begin position="233"/>
        <end position="278"/>
    </location>
</feature>
<evidence type="ECO:0000313" key="5">
    <source>
        <dbReference type="Proteomes" id="UP000176339"/>
    </source>
</evidence>
<dbReference type="PANTHER" id="PTHR43022">
    <property type="entry name" value="PROTEIN SMF"/>
    <property type="match status" value="1"/>
</dbReference>
<sequence length="287" mass="31518">MPNIRDLKKEEFPELLKEINDPPEQLRYEGELPREGNKLLAIVGSRKFTTYGREVCESLIAGLSDAPVTIVSGLALGIDSIAHRAALRADLQTIAIPGSGLDRSVIHPRSHAGLADEIIENGGGLMSEYDDLMPSGVWAFPRRNRIMAGMCHATIVIEAEKRSGTLITSRLATEYNREVGCVPGPVDSPTSDGPHMLIRLGAALIRDHNDIRELLGLKRTDEHPTLVDVEDLSDEEKIFIKILEKPCSRDELIRLSKLDTGSASAILSLLEIKGLITEELGEVRKTF</sequence>
<evidence type="ECO:0000313" key="4">
    <source>
        <dbReference type="EMBL" id="OGE82860.1"/>
    </source>
</evidence>
<dbReference type="NCBIfam" id="TIGR00732">
    <property type="entry name" value="dprA"/>
    <property type="match status" value="1"/>
</dbReference>
<evidence type="ECO:0000259" key="2">
    <source>
        <dbReference type="Pfam" id="PF02481"/>
    </source>
</evidence>
<dbReference type="Pfam" id="PF02481">
    <property type="entry name" value="DNA_processg_A"/>
    <property type="match status" value="1"/>
</dbReference>
<dbReference type="InterPro" id="IPR041614">
    <property type="entry name" value="DprA_WH"/>
</dbReference>